<dbReference type="AlphaFoldDB" id="A0AAV4GEU0"/>
<evidence type="ECO:0000256" key="1">
    <source>
        <dbReference type="SAM" id="MobiDB-lite"/>
    </source>
</evidence>
<name>A0AAV4GEU0_9GAST</name>
<gene>
    <name evidence="2" type="ORF">ElyMa_002396300</name>
</gene>
<dbReference type="Proteomes" id="UP000762676">
    <property type="component" value="Unassembled WGS sequence"/>
</dbReference>
<protein>
    <submittedName>
        <fullName evidence="2">Uncharacterized protein</fullName>
    </submittedName>
</protein>
<accession>A0AAV4GEU0</accession>
<keyword evidence="3" id="KW-1185">Reference proteome</keyword>
<feature type="region of interest" description="Disordered" evidence="1">
    <location>
        <begin position="69"/>
        <end position="91"/>
    </location>
</feature>
<dbReference type="EMBL" id="BMAT01004923">
    <property type="protein sequence ID" value="GFR83610.1"/>
    <property type="molecule type" value="Genomic_DNA"/>
</dbReference>
<sequence length="91" mass="10173">MSAPPLTPCSRRADVAGALVCACLNTFDTERPSEIAVRADHQLTRRFLSNPSRRQAASRTMTRLHRTLIRRRDGKGQQELPRLSAPVYSAI</sequence>
<proteinExistence type="predicted"/>
<evidence type="ECO:0000313" key="2">
    <source>
        <dbReference type="EMBL" id="GFR83610.1"/>
    </source>
</evidence>
<evidence type="ECO:0000313" key="3">
    <source>
        <dbReference type="Proteomes" id="UP000762676"/>
    </source>
</evidence>
<organism evidence="2 3">
    <name type="scientific">Elysia marginata</name>
    <dbReference type="NCBI Taxonomy" id="1093978"/>
    <lineage>
        <taxon>Eukaryota</taxon>
        <taxon>Metazoa</taxon>
        <taxon>Spiralia</taxon>
        <taxon>Lophotrochozoa</taxon>
        <taxon>Mollusca</taxon>
        <taxon>Gastropoda</taxon>
        <taxon>Heterobranchia</taxon>
        <taxon>Euthyneura</taxon>
        <taxon>Panpulmonata</taxon>
        <taxon>Sacoglossa</taxon>
        <taxon>Placobranchoidea</taxon>
        <taxon>Plakobranchidae</taxon>
        <taxon>Elysia</taxon>
    </lineage>
</organism>
<reference evidence="2 3" key="1">
    <citation type="journal article" date="2021" name="Elife">
        <title>Chloroplast acquisition without the gene transfer in kleptoplastic sea slugs, Plakobranchus ocellatus.</title>
        <authorList>
            <person name="Maeda T."/>
            <person name="Takahashi S."/>
            <person name="Yoshida T."/>
            <person name="Shimamura S."/>
            <person name="Takaki Y."/>
            <person name="Nagai Y."/>
            <person name="Toyoda A."/>
            <person name="Suzuki Y."/>
            <person name="Arimoto A."/>
            <person name="Ishii H."/>
            <person name="Satoh N."/>
            <person name="Nishiyama T."/>
            <person name="Hasebe M."/>
            <person name="Maruyama T."/>
            <person name="Minagawa J."/>
            <person name="Obokata J."/>
            <person name="Shigenobu S."/>
        </authorList>
    </citation>
    <scope>NUCLEOTIDE SEQUENCE [LARGE SCALE GENOMIC DNA]</scope>
</reference>
<comment type="caution">
    <text evidence="2">The sequence shown here is derived from an EMBL/GenBank/DDBJ whole genome shotgun (WGS) entry which is preliminary data.</text>
</comment>